<dbReference type="InterPro" id="IPR007886">
    <property type="entry name" value="AlaDH/PNT_N"/>
</dbReference>
<dbReference type="PANTHER" id="PTHR42795:SF1">
    <property type="entry name" value="ALANINE DEHYDROGENASE"/>
    <property type="match status" value="1"/>
</dbReference>
<dbReference type="Pfam" id="PF01262">
    <property type="entry name" value="AlaDh_PNT_C"/>
    <property type="match status" value="1"/>
</dbReference>
<evidence type="ECO:0000256" key="4">
    <source>
        <dbReference type="ARBA" id="ARBA00023027"/>
    </source>
</evidence>
<dbReference type="Gene3D" id="3.40.50.720">
    <property type="entry name" value="NAD(P)-binding Rossmann-like Domain"/>
    <property type="match status" value="2"/>
</dbReference>
<evidence type="ECO:0000256" key="5">
    <source>
        <dbReference type="PIRNR" id="PIRNR000183"/>
    </source>
</evidence>
<feature type="active site" description="Proton donor/acceptor" evidence="6">
    <location>
        <position position="270"/>
    </location>
</feature>
<dbReference type="SUPFAM" id="SSF51735">
    <property type="entry name" value="NAD(P)-binding Rossmann-fold domains"/>
    <property type="match status" value="1"/>
</dbReference>
<dbReference type="Proteomes" id="UP000283255">
    <property type="component" value="Unassembled WGS sequence"/>
</dbReference>
<comment type="similarity">
    <text evidence="1 5">Belongs to the AlaDH/PNT family.</text>
</comment>
<evidence type="ECO:0000256" key="7">
    <source>
        <dbReference type="PIRSR" id="PIRSR000183-2"/>
    </source>
</evidence>
<evidence type="ECO:0000256" key="2">
    <source>
        <dbReference type="ARBA" id="ARBA00012897"/>
    </source>
</evidence>
<feature type="binding site" evidence="8">
    <location>
        <begin position="267"/>
        <end position="270"/>
    </location>
    <ligand>
        <name>NAD(+)</name>
        <dbReference type="ChEBI" id="CHEBI:57540"/>
    </ligand>
</feature>
<dbReference type="AlphaFoldDB" id="A0A418YGF1"/>
<dbReference type="GO" id="GO:0042853">
    <property type="term" value="P:L-alanine catabolic process"/>
    <property type="evidence" value="ECO:0007669"/>
    <property type="project" value="InterPro"/>
</dbReference>
<evidence type="ECO:0000256" key="6">
    <source>
        <dbReference type="PIRSR" id="PIRSR000183-1"/>
    </source>
</evidence>
<feature type="domain" description="Alanine dehydrogenase/pyridine nucleotide transhydrogenase N-terminal" evidence="10">
    <location>
        <begin position="4"/>
        <end position="137"/>
    </location>
</feature>
<dbReference type="GO" id="GO:0000166">
    <property type="term" value="F:nucleotide binding"/>
    <property type="evidence" value="ECO:0007669"/>
    <property type="project" value="UniProtKB-KW"/>
</dbReference>
<dbReference type="RefSeq" id="WP_119910166.1">
    <property type="nucleotide sequence ID" value="NZ_QZCH01000007.1"/>
</dbReference>
<dbReference type="NCBIfam" id="TIGR00518">
    <property type="entry name" value="alaDH"/>
    <property type="match status" value="1"/>
</dbReference>
<evidence type="ECO:0000313" key="12">
    <source>
        <dbReference type="Proteomes" id="UP000283255"/>
    </source>
</evidence>
<dbReference type="CDD" id="cd05305">
    <property type="entry name" value="L-AlaDH"/>
    <property type="match status" value="1"/>
</dbReference>
<dbReference type="GO" id="GO:0005886">
    <property type="term" value="C:plasma membrane"/>
    <property type="evidence" value="ECO:0007669"/>
    <property type="project" value="TreeGrafter"/>
</dbReference>
<feature type="domain" description="Alanine dehydrogenase/pyridine nucleotide transhydrogenase NAD(H)-binding" evidence="9">
    <location>
        <begin position="149"/>
        <end position="297"/>
    </location>
</feature>
<feature type="binding site" evidence="8">
    <location>
        <begin position="239"/>
        <end position="240"/>
    </location>
    <ligand>
        <name>NAD(+)</name>
        <dbReference type="ChEBI" id="CHEBI:57540"/>
    </ligand>
</feature>
<dbReference type="OrthoDB" id="9804592at2"/>
<dbReference type="PANTHER" id="PTHR42795">
    <property type="entry name" value="ALANINE DEHYDROGENASE"/>
    <property type="match status" value="1"/>
</dbReference>
<protein>
    <recommendedName>
        <fullName evidence="2 5">Alanine dehydrogenase</fullName>
        <ecNumber evidence="2 5">1.4.1.1</ecNumber>
    </recommendedName>
</protein>
<feature type="binding site" evidence="8">
    <location>
        <position position="279"/>
    </location>
    <ligand>
        <name>NAD(+)</name>
        <dbReference type="ChEBI" id="CHEBI:57540"/>
    </ligand>
</feature>
<keyword evidence="8" id="KW-0547">Nucleotide-binding</keyword>
<evidence type="ECO:0000256" key="1">
    <source>
        <dbReference type="ARBA" id="ARBA00005689"/>
    </source>
</evidence>
<dbReference type="SMART" id="SM01002">
    <property type="entry name" value="AlaDh_PNT_C"/>
    <property type="match status" value="1"/>
</dbReference>
<organism evidence="11 12">
    <name type="scientific">Motilimonas pumila</name>
    <dbReference type="NCBI Taxonomy" id="2303987"/>
    <lineage>
        <taxon>Bacteria</taxon>
        <taxon>Pseudomonadati</taxon>
        <taxon>Pseudomonadota</taxon>
        <taxon>Gammaproteobacteria</taxon>
        <taxon>Alteromonadales</taxon>
        <taxon>Alteromonadales genera incertae sedis</taxon>
        <taxon>Motilimonas</taxon>
    </lineage>
</organism>
<dbReference type="FunFam" id="3.40.50.720:FF:000049">
    <property type="entry name" value="Alanine dehydrogenase"/>
    <property type="match status" value="1"/>
</dbReference>
<reference evidence="11 12" key="1">
    <citation type="submission" date="2018-09" db="EMBL/GenBank/DDBJ databases">
        <authorList>
            <person name="Wang F."/>
        </authorList>
    </citation>
    <scope>NUCLEOTIDE SEQUENCE [LARGE SCALE GENOMIC DNA]</scope>
    <source>
        <strain evidence="11 12">PLHSC7-2</strain>
    </source>
</reference>
<dbReference type="PIRSF" id="PIRSF000183">
    <property type="entry name" value="Alanine_dh"/>
    <property type="match status" value="1"/>
</dbReference>
<dbReference type="SMART" id="SM01003">
    <property type="entry name" value="AlaDh_PNT_N"/>
    <property type="match status" value="1"/>
</dbReference>
<keyword evidence="3 5" id="KW-0560">Oxidoreductase</keyword>
<dbReference type="EC" id="1.4.1.1" evidence="2 5"/>
<evidence type="ECO:0000259" key="9">
    <source>
        <dbReference type="SMART" id="SM01002"/>
    </source>
</evidence>
<proteinExistence type="inferred from homology"/>
<keyword evidence="4 5" id="KW-0520">NAD</keyword>
<dbReference type="InterPro" id="IPR008141">
    <property type="entry name" value="Ala_DH"/>
</dbReference>
<sequence>MIIGVPKEVKNHEYRVGLIPASVLELIRLGHQVLVETQAGHGIDISDHQYEKAGAKIVPSSDYVFSKSDLIVKVKEPQPLERQKLKPHQILFTYLHLAADLHQAEDLIKSKAVCIAYETVTDAFNGLPLLAPMSEVAGRMSVQAGARALEKSAGGRGLLLAGVPGVAAAKVVIIGGGNVGRGALKIAHGMAANVTILDKNIKVLREIDQDYGNAVTTLYANNHNLQQAVLEADLVIGAVLVPGAAAPKLISADMVKQMKPGAVIVDVAIDQGGCCETARPTTHENPTYIIDNIVHYCVSNMPGAVARTATFALNNATLPYIIALAEKGLCQAMADDPGLFNGLNVINGHICRQEVADSLDLPYLAIKEPKNISNILKSS</sequence>
<evidence type="ECO:0000313" key="11">
    <source>
        <dbReference type="EMBL" id="RJG48726.1"/>
    </source>
</evidence>
<feature type="binding site" evidence="8">
    <location>
        <position position="134"/>
    </location>
    <ligand>
        <name>NAD(+)</name>
        <dbReference type="ChEBI" id="CHEBI:57540"/>
    </ligand>
</feature>
<dbReference type="GO" id="GO:0000286">
    <property type="term" value="F:alanine dehydrogenase activity"/>
    <property type="evidence" value="ECO:0007669"/>
    <property type="project" value="UniProtKB-UniRule"/>
</dbReference>
<dbReference type="SUPFAM" id="SSF52283">
    <property type="entry name" value="Formate/glycerate dehydrogenase catalytic domain-like"/>
    <property type="match status" value="1"/>
</dbReference>
<dbReference type="InterPro" id="IPR036291">
    <property type="entry name" value="NAD(P)-bd_dom_sf"/>
</dbReference>
<comment type="caution">
    <text evidence="11">The sequence shown here is derived from an EMBL/GenBank/DDBJ whole genome shotgun (WGS) entry which is preliminary data.</text>
</comment>
<keyword evidence="12" id="KW-1185">Reference proteome</keyword>
<evidence type="ECO:0000256" key="3">
    <source>
        <dbReference type="ARBA" id="ARBA00023002"/>
    </source>
</evidence>
<evidence type="ECO:0000256" key="8">
    <source>
        <dbReference type="PIRSR" id="PIRSR000183-3"/>
    </source>
</evidence>
<feature type="binding site" evidence="8">
    <location>
        <begin position="298"/>
        <end position="301"/>
    </location>
    <ligand>
        <name>NAD(+)</name>
        <dbReference type="ChEBI" id="CHEBI:57540"/>
    </ligand>
</feature>
<feature type="binding site" evidence="7">
    <location>
        <position position="75"/>
    </location>
    <ligand>
        <name>substrate</name>
    </ligand>
</feature>
<feature type="binding site" evidence="7">
    <location>
        <position position="15"/>
    </location>
    <ligand>
        <name>substrate</name>
    </ligand>
</feature>
<gene>
    <name evidence="11" type="primary">ald</name>
    <name evidence="11" type="ORF">D1Z90_07655</name>
</gene>
<evidence type="ECO:0000259" key="10">
    <source>
        <dbReference type="SMART" id="SM01003"/>
    </source>
</evidence>
<reference evidence="11 12" key="2">
    <citation type="submission" date="2019-01" db="EMBL/GenBank/DDBJ databases">
        <title>Motilimonas pumilus sp. nov., isolated from the gut of sea cucumber (Apostichopus japonicus).</title>
        <authorList>
            <person name="Wang F.-Q."/>
            <person name="Ren L.-H."/>
            <person name="Lin Y.-W."/>
            <person name="Sun G.-H."/>
            <person name="Du Z.-J."/>
            <person name="Zhao J.-X."/>
            <person name="Liu X.-J."/>
            <person name="Liu L.-J."/>
        </authorList>
    </citation>
    <scope>NUCLEOTIDE SEQUENCE [LARGE SCALE GENOMIC DNA]</scope>
    <source>
        <strain evidence="11 12">PLHSC7-2</strain>
    </source>
</reference>
<accession>A0A418YGF1</accession>
<feature type="binding site" evidence="8">
    <location>
        <position position="198"/>
    </location>
    <ligand>
        <name>NAD(+)</name>
        <dbReference type="ChEBI" id="CHEBI:57540"/>
    </ligand>
</feature>
<dbReference type="InterPro" id="IPR007698">
    <property type="entry name" value="AlaDH/PNT_NAD(H)-bd"/>
</dbReference>
<dbReference type="EMBL" id="QZCH01000007">
    <property type="protein sequence ID" value="RJG48726.1"/>
    <property type="molecule type" value="Genomic_DNA"/>
</dbReference>
<dbReference type="Pfam" id="PF05222">
    <property type="entry name" value="AlaDh_PNT_N"/>
    <property type="match status" value="1"/>
</dbReference>
<feature type="active site" description="Proton donor/acceptor" evidence="6">
    <location>
        <position position="96"/>
    </location>
</feature>
<name>A0A418YGF1_9GAMM</name>
<comment type="catalytic activity">
    <reaction evidence="5">
        <text>L-alanine + NAD(+) + H2O = pyruvate + NH4(+) + NADH + H(+)</text>
        <dbReference type="Rhea" id="RHEA:18405"/>
        <dbReference type="ChEBI" id="CHEBI:15361"/>
        <dbReference type="ChEBI" id="CHEBI:15377"/>
        <dbReference type="ChEBI" id="CHEBI:15378"/>
        <dbReference type="ChEBI" id="CHEBI:28938"/>
        <dbReference type="ChEBI" id="CHEBI:57540"/>
        <dbReference type="ChEBI" id="CHEBI:57945"/>
        <dbReference type="ChEBI" id="CHEBI:57972"/>
        <dbReference type="EC" id="1.4.1.1"/>
    </reaction>
</comment>